<evidence type="ECO:0000256" key="5">
    <source>
        <dbReference type="ARBA" id="ARBA00022723"/>
    </source>
</evidence>
<evidence type="ECO:0000256" key="1">
    <source>
        <dbReference type="ARBA" id="ARBA00001970"/>
    </source>
</evidence>
<dbReference type="Pfam" id="PF00210">
    <property type="entry name" value="Ferritin"/>
    <property type="match status" value="1"/>
</dbReference>
<comment type="similarity">
    <text evidence="2 7 9">Belongs to the bacterioferritin family.</text>
</comment>
<evidence type="ECO:0000256" key="4">
    <source>
        <dbReference type="ARBA" id="ARBA00022617"/>
    </source>
</evidence>
<keyword evidence="6 7" id="KW-0408">Iron</keyword>
<accession>A0A4V2JE08</accession>
<keyword evidence="4 9" id="KW-0349">Heme</keyword>
<evidence type="ECO:0000256" key="8">
    <source>
        <dbReference type="PIRSR" id="PIRSR002560-1"/>
    </source>
</evidence>
<evidence type="ECO:0000256" key="7">
    <source>
        <dbReference type="PIRNR" id="PIRNR002560"/>
    </source>
</evidence>
<feature type="binding site" evidence="8">
    <location>
        <position position="54"/>
    </location>
    <ligand>
        <name>Fe cation</name>
        <dbReference type="ChEBI" id="CHEBI:24875"/>
        <label>1</label>
    </ligand>
</feature>
<feature type="binding site" evidence="8">
    <location>
        <position position="127"/>
    </location>
    <ligand>
        <name>Fe cation</name>
        <dbReference type="ChEBI" id="CHEBI:24875"/>
        <label>2</label>
    </ligand>
</feature>
<feature type="binding site" evidence="8">
    <location>
        <position position="94"/>
    </location>
    <ligand>
        <name>Fe cation</name>
        <dbReference type="ChEBI" id="CHEBI:24875"/>
        <label>2</label>
    </ligand>
</feature>
<feature type="domain" description="Ferritin-like diiron" evidence="10">
    <location>
        <begin position="1"/>
        <end position="145"/>
    </location>
</feature>
<dbReference type="InterPro" id="IPR009078">
    <property type="entry name" value="Ferritin-like_SF"/>
</dbReference>
<dbReference type="GO" id="GO:0020037">
    <property type="term" value="F:heme binding"/>
    <property type="evidence" value="ECO:0007669"/>
    <property type="project" value="TreeGrafter"/>
</dbReference>
<dbReference type="PRINTS" id="PR00601">
    <property type="entry name" value="BACFERRITIN"/>
</dbReference>
<dbReference type="Proteomes" id="UP000291613">
    <property type="component" value="Unassembled WGS sequence"/>
</dbReference>
<dbReference type="Gene3D" id="1.20.1260.10">
    <property type="match status" value="1"/>
</dbReference>
<reference evidence="11 12" key="1">
    <citation type="submission" date="2019-02" db="EMBL/GenBank/DDBJ databases">
        <title>Hansschlegelia quercus sp. nov., a novel methylotrophic bacterium from buds of oak (Quercus robur L.).</title>
        <authorList>
            <person name="Agafonova N.V."/>
            <person name="Kaparullina E.N."/>
            <person name="Grouzdev D.S."/>
            <person name="Doronina N.V."/>
        </authorList>
    </citation>
    <scope>NUCLEOTIDE SEQUENCE [LARGE SCALE GENOMIC DNA]</scope>
    <source>
        <strain evidence="11 12">Dub</strain>
    </source>
</reference>
<keyword evidence="5 7" id="KW-0479">Metal-binding</keyword>
<dbReference type="SUPFAM" id="SSF47240">
    <property type="entry name" value="Ferritin-like"/>
    <property type="match status" value="1"/>
</dbReference>
<feature type="binding site" evidence="8">
    <location>
        <position position="18"/>
    </location>
    <ligand>
        <name>Fe cation</name>
        <dbReference type="ChEBI" id="CHEBI:24875"/>
        <label>1</label>
    </ligand>
</feature>
<dbReference type="PROSITE" id="PS50905">
    <property type="entry name" value="FERRITIN_LIKE"/>
    <property type="match status" value="1"/>
</dbReference>
<evidence type="ECO:0000313" key="11">
    <source>
        <dbReference type="EMBL" id="TBN53406.1"/>
    </source>
</evidence>
<dbReference type="CDD" id="cd00907">
    <property type="entry name" value="Bacterioferritin"/>
    <property type="match status" value="1"/>
</dbReference>
<dbReference type="InterPro" id="IPR002024">
    <property type="entry name" value="Bacterioferritin"/>
</dbReference>
<dbReference type="InterPro" id="IPR008331">
    <property type="entry name" value="Ferritin_DPS_dom"/>
</dbReference>
<comment type="catalytic activity">
    <reaction evidence="7">
        <text>4 Fe(2+) + O2 + 4 H(+) = 4 Fe(3+) + 2 H2O</text>
        <dbReference type="Rhea" id="RHEA:11148"/>
        <dbReference type="ChEBI" id="CHEBI:15377"/>
        <dbReference type="ChEBI" id="CHEBI:15378"/>
        <dbReference type="ChEBI" id="CHEBI:15379"/>
        <dbReference type="ChEBI" id="CHEBI:29033"/>
        <dbReference type="ChEBI" id="CHEBI:29034"/>
        <dbReference type="EC" id="1.16.3.1"/>
    </reaction>
</comment>
<feature type="binding site" evidence="8">
    <location>
        <position position="51"/>
    </location>
    <ligand>
        <name>Fe cation</name>
        <dbReference type="ChEBI" id="CHEBI:24875"/>
        <label>1</label>
    </ligand>
</feature>
<dbReference type="AlphaFoldDB" id="A0A4V2JE08"/>
<dbReference type="GO" id="GO:0006879">
    <property type="term" value="P:intracellular iron ion homeostasis"/>
    <property type="evidence" value="ECO:0007669"/>
    <property type="project" value="UniProtKB-KW"/>
</dbReference>
<evidence type="ECO:0000256" key="2">
    <source>
        <dbReference type="ARBA" id="ARBA00008093"/>
    </source>
</evidence>
<dbReference type="GO" id="GO:0005829">
    <property type="term" value="C:cytosol"/>
    <property type="evidence" value="ECO:0007669"/>
    <property type="project" value="TreeGrafter"/>
</dbReference>
<dbReference type="PANTHER" id="PTHR30295:SF0">
    <property type="entry name" value="BACTERIOFERRITIN"/>
    <property type="match status" value="1"/>
</dbReference>
<comment type="cofactor">
    <cofactor evidence="1">
        <name>heme b</name>
        <dbReference type="ChEBI" id="CHEBI:60344"/>
    </cofactor>
</comment>
<dbReference type="OrthoDB" id="9800505at2"/>
<protein>
    <recommendedName>
        <fullName evidence="7 9">Bacterioferritin</fullName>
        <ecNumber evidence="7">1.16.3.1</ecNumber>
    </recommendedName>
</protein>
<evidence type="ECO:0000256" key="3">
    <source>
        <dbReference type="ARBA" id="ARBA00022434"/>
    </source>
</evidence>
<organism evidence="11 12">
    <name type="scientific">Hansschlegelia quercus</name>
    <dbReference type="NCBI Taxonomy" id="2528245"/>
    <lineage>
        <taxon>Bacteria</taxon>
        <taxon>Pseudomonadati</taxon>
        <taxon>Pseudomonadota</taxon>
        <taxon>Alphaproteobacteria</taxon>
        <taxon>Hyphomicrobiales</taxon>
        <taxon>Methylopilaceae</taxon>
        <taxon>Hansschlegelia</taxon>
    </lineage>
</organism>
<dbReference type="PIRSF" id="PIRSF002560">
    <property type="entry name" value="Bacterioferritin"/>
    <property type="match status" value="1"/>
</dbReference>
<evidence type="ECO:0000256" key="6">
    <source>
        <dbReference type="ARBA" id="ARBA00023004"/>
    </source>
</evidence>
<gene>
    <name evidence="11" type="primary">bfr</name>
    <name evidence="11" type="ORF">EYR15_10345</name>
</gene>
<comment type="function">
    <text evidence="7">Iron-storage protein, whose ferroxidase center binds Fe(2+), oxidizes it using dioxygen to Fe(3+), and participates in the subsequent Fe(3+) oxide mineral core formation within the central cavity of the BFR protein shell.</text>
</comment>
<keyword evidence="3 7" id="KW-0409">Iron storage</keyword>
<dbReference type="PANTHER" id="PTHR30295">
    <property type="entry name" value="BACTERIOFERRITIN"/>
    <property type="match status" value="1"/>
</dbReference>
<proteinExistence type="inferred from homology"/>
<dbReference type="EMBL" id="SIUB01000004">
    <property type="protein sequence ID" value="TBN53406.1"/>
    <property type="molecule type" value="Genomic_DNA"/>
</dbReference>
<feature type="binding site" evidence="8">
    <location>
        <position position="130"/>
    </location>
    <ligand>
        <name>Fe cation</name>
        <dbReference type="ChEBI" id="CHEBI:24875"/>
        <label>2</label>
    </ligand>
</feature>
<dbReference type="GO" id="GO:0006826">
    <property type="term" value="P:iron ion transport"/>
    <property type="evidence" value="ECO:0007669"/>
    <property type="project" value="InterPro"/>
</dbReference>
<feature type="binding site" evidence="8">
    <location>
        <position position="127"/>
    </location>
    <ligand>
        <name>Fe cation</name>
        <dbReference type="ChEBI" id="CHEBI:24875"/>
        <label>1</label>
    </ligand>
</feature>
<dbReference type="GO" id="GO:0004322">
    <property type="term" value="F:ferroxidase activity"/>
    <property type="evidence" value="ECO:0007669"/>
    <property type="project" value="UniProtKB-EC"/>
</dbReference>
<name>A0A4V2JE08_9HYPH</name>
<dbReference type="RefSeq" id="WP_131003463.1">
    <property type="nucleotide sequence ID" value="NZ_JBHSZR010000007.1"/>
</dbReference>
<dbReference type="InterPro" id="IPR009040">
    <property type="entry name" value="Ferritin-like_diiron"/>
</dbReference>
<sequence>MKGDAKVIDYLNRGLRSELTAINQYWLHYRMLDDWGYKDLAHQWRKESIEEMNHADRFVTRLIFLEGFPNMQVLDPLRIGQSVKEVLECDLAAELDARALYQEAAKYCQEIGDLPSKILFESLMTDEEGHIDFLETQLDLVAKLGEQLYAQHHIGRPDAGGTGVEGVA</sequence>
<comment type="caution">
    <text evidence="11">The sequence shown here is derived from an EMBL/GenBank/DDBJ whole genome shotgun (WGS) entry which is preliminary data.</text>
</comment>
<feature type="binding site" description="axial binding residue" evidence="8">
    <location>
        <position position="52"/>
    </location>
    <ligand>
        <name>heme b</name>
        <dbReference type="ChEBI" id="CHEBI:60344"/>
        <note>ligand shared between dimeric partners</note>
    </ligand>
    <ligandPart>
        <name>Fe</name>
        <dbReference type="ChEBI" id="CHEBI:18248"/>
    </ligandPart>
</feature>
<dbReference type="GO" id="GO:0008199">
    <property type="term" value="F:ferric iron binding"/>
    <property type="evidence" value="ECO:0007669"/>
    <property type="project" value="InterPro"/>
</dbReference>
<dbReference type="NCBIfam" id="TIGR00754">
    <property type="entry name" value="bfr"/>
    <property type="match status" value="1"/>
</dbReference>
<feature type="binding site" evidence="8">
    <location>
        <position position="50"/>
    </location>
    <ligand>
        <name>Fe cation</name>
        <dbReference type="ChEBI" id="CHEBI:24875"/>
        <label>3</label>
    </ligand>
</feature>
<dbReference type="PROSITE" id="PS00549">
    <property type="entry name" value="BACTERIOFERRITIN"/>
    <property type="match status" value="1"/>
</dbReference>
<keyword evidence="12" id="KW-1185">Reference proteome</keyword>
<evidence type="ECO:0000259" key="10">
    <source>
        <dbReference type="PROSITE" id="PS50905"/>
    </source>
</evidence>
<dbReference type="InterPro" id="IPR012347">
    <property type="entry name" value="Ferritin-like"/>
</dbReference>
<feature type="binding site" evidence="8">
    <location>
        <position position="51"/>
    </location>
    <ligand>
        <name>Fe cation</name>
        <dbReference type="ChEBI" id="CHEBI:24875"/>
        <label>2</label>
    </ligand>
</feature>
<evidence type="ECO:0000313" key="12">
    <source>
        <dbReference type="Proteomes" id="UP000291613"/>
    </source>
</evidence>
<dbReference type="EC" id="1.16.3.1" evidence="7"/>
<evidence type="ECO:0000256" key="9">
    <source>
        <dbReference type="RuleBase" id="RU000623"/>
    </source>
</evidence>